<evidence type="ECO:0000313" key="2">
    <source>
        <dbReference type="EMBL" id="JAG58803.1"/>
    </source>
</evidence>
<name>A0A0K8SZT0_LYGHE</name>
<dbReference type="GO" id="GO:0005689">
    <property type="term" value="C:U12-type spliceosomal complex"/>
    <property type="evidence" value="ECO:0007669"/>
    <property type="project" value="TreeGrafter"/>
</dbReference>
<dbReference type="EMBL" id="GBRD01007018">
    <property type="protein sequence ID" value="JAG58803.1"/>
    <property type="molecule type" value="Transcribed_RNA"/>
</dbReference>
<organism evidence="2">
    <name type="scientific">Lygus hesperus</name>
    <name type="common">Western plant bug</name>
    <dbReference type="NCBI Taxonomy" id="30085"/>
    <lineage>
        <taxon>Eukaryota</taxon>
        <taxon>Metazoa</taxon>
        <taxon>Ecdysozoa</taxon>
        <taxon>Arthropoda</taxon>
        <taxon>Hexapoda</taxon>
        <taxon>Insecta</taxon>
        <taxon>Pterygota</taxon>
        <taxon>Neoptera</taxon>
        <taxon>Paraneoptera</taxon>
        <taxon>Hemiptera</taxon>
        <taxon>Heteroptera</taxon>
        <taxon>Panheteroptera</taxon>
        <taxon>Cimicomorpha</taxon>
        <taxon>Miridae</taxon>
        <taxon>Mirini</taxon>
        <taxon>Lygus</taxon>
    </lineage>
</organism>
<dbReference type="InterPro" id="IPR052831">
    <property type="entry name" value="Apoptosis_promoter"/>
</dbReference>
<protein>
    <recommendedName>
        <fullName evidence="3">Programmed cell death protein 7</fullName>
    </recommendedName>
</protein>
<reference evidence="2" key="1">
    <citation type="submission" date="2014-09" db="EMBL/GenBank/DDBJ databases">
        <authorList>
            <person name="Magalhaes I.L.F."/>
            <person name="Oliveira U."/>
            <person name="Santos F.R."/>
            <person name="Vidigal T.H.D.A."/>
            <person name="Brescovit A.D."/>
            <person name="Santos A.J."/>
        </authorList>
    </citation>
    <scope>NUCLEOTIDE SEQUENCE</scope>
</reference>
<evidence type="ECO:0000256" key="1">
    <source>
        <dbReference type="SAM" id="Coils"/>
    </source>
</evidence>
<dbReference type="AlphaFoldDB" id="A0A0K8SZT0"/>
<dbReference type="PANTHER" id="PTHR48190:SF2">
    <property type="entry name" value="PROGRAMMED CELL DEATH PROTEIN 7"/>
    <property type="match status" value="1"/>
</dbReference>
<sequence>MTFNPYFGDPSMQFTASPFPGPLAMPFGLVAPPPNCFPDVPGGPLQLLPDVGGNICTPNYLPAPQQEGFTEEELRALVSKYKLLQRPSSPKLNVSTISVLLSGYKRLINSVERIWKYLEVTKKTLSEEDWTAKCKELDRKKELMEEIEKQLNDPYFKALVEKTVKRAKARRERIKRRNIEWKAKKKQLKVNREEKHKKIDLWLEKMKDEVERAQRAEMVKNEADAVLSGVTQKKSEAKRMLGLLNSLTKLRNAKLAQLASFNNHVSEEETKTFNLVIDKLKNKWVKQLKEYNIEEQGLKVMLSYAEAERVNTEERTWRRTLNTWTETLFGEKKMFDPLQAQPSDFDHFVAVRSDWDQYINAEDAVLTSCIPSGWVVPVMPSNSDWAQHCASKQYI</sequence>
<dbReference type="Pfam" id="PF16021">
    <property type="entry name" value="PDCD7"/>
    <property type="match status" value="1"/>
</dbReference>
<dbReference type="InterPro" id="IPR031974">
    <property type="entry name" value="PDCD7"/>
</dbReference>
<dbReference type="PANTHER" id="PTHR48190">
    <property type="entry name" value="PROGRAMMED CELL DEATH PROTEIN 7"/>
    <property type="match status" value="1"/>
</dbReference>
<evidence type="ECO:0008006" key="3">
    <source>
        <dbReference type="Google" id="ProtNLM"/>
    </source>
</evidence>
<feature type="coiled-coil region" evidence="1">
    <location>
        <begin position="157"/>
        <end position="223"/>
    </location>
</feature>
<accession>A0A0K8SZT0</accession>
<keyword evidence="1" id="KW-0175">Coiled coil</keyword>
<proteinExistence type="predicted"/>